<feature type="domain" description="Peptidase S9 prolyl oligopeptidase catalytic" evidence="3">
    <location>
        <begin position="126"/>
        <end position="184"/>
    </location>
</feature>
<dbReference type="EMBL" id="BMAY01000002">
    <property type="protein sequence ID" value="GFZ26553.1"/>
    <property type="molecule type" value="Genomic_DNA"/>
</dbReference>
<evidence type="ECO:0000313" key="4">
    <source>
        <dbReference type="EMBL" id="GFZ26553.1"/>
    </source>
</evidence>
<gene>
    <name evidence="4" type="ORF">LCB40_04330</name>
</gene>
<dbReference type="PANTHER" id="PTHR43037:SF5">
    <property type="entry name" value="FERULOYL ESTERASE"/>
    <property type="match status" value="1"/>
</dbReference>
<keyword evidence="2" id="KW-0378">Hydrolase</keyword>
<evidence type="ECO:0000256" key="2">
    <source>
        <dbReference type="ARBA" id="ARBA00022801"/>
    </source>
</evidence>
<dbReference type="PANTHER" id="PTHR43037">
    <property type="entry name" value="UNNAMED PRODUCT-RELATED"/>
    <property type="match status" value="1"/>
</dbReference>
<evidence type="ECO:0000256" key="1">
    <source>
        <dbReference type="ARBA" id="ARBA00022729"/>
    </source>
</evidence>
<proteinExistence type="predicted"/>
<protein>
    <recommendedName>
        <fullName evidence="3">Peptidase S9 prolyl oligopeptidase catalytic domain-containing protein</fullName>
    </recommendedName>
</protein>
<dbReference type="GO" id="GO:0006508">
    <property type="term" value="P:proteolysis"/>
    <property type="evidence" value="ECO:0007669"/>
    <property type="project" value="InterPro"/>
</dbReference>
<organism evidence="4 5">
    <name type="scientific">Lactobacillus corticis</name>
    <dbReference type="NCBI Taxonomy" id="2201249"/>
    <lineage>
        <taxon>Bacteria</taxon>
        <taxon>Bacillati</taxon>
        <taxon>Bacillota</taxon>
        <taxon>Bacilli</taxon>
        <taxon>Lactobacillales</taxon>
        <taxon>Lactobacillaceae</taxon>
        <taxon>Lactobacillus</taxon>
    </lineage>
</organism>
<dbReference type="RefSeq" id="WP_212780249.1">
    <property type="nucleotide sequence ID" value="NZ_BMAY01000002.1"/>
</dbReference>
<name>A0A916QJ69_9LACO</name>
<dbReference type="InterPro" id="IPR050955">
    <property type="entry name" value="Plant_Biomass_Hydrol_Est"/>
</dbReference>
<dbReference type="AlphaFoldDB" id="A0A916QJ69"/>
<dbReference type="GO" id="GO:0008236">
    <property type="term" value="F:serine-type peptidase activity"/>
    <property type="evidence" value="ECO:0007669"/>
    <property type="project" value="InterPro"/>
</dbReference>
<dbReference type="Gene3D" id="3.40.50.1820">
    <property type="entry name" value="alpha/beta hydrolase"/>
    <property type="match status" value="1"/>
</dbReference>
<keyword evidence="1" id="KW-0732">Signal</keyword>
<dbReference type="InterPro" id="IPR029058">
    <property type="entry name" value="AB_hydrolase_fold"/>
</dbReference>
<evidence type="ECO:0000313" key="5">
    <source>
        <dbReference type="Proteomes" id="UP000677218"/>
    </source>
</evidence>
<comment type="caution">
    <text evidence="4">The sequence shown here is derived from an EMBL/GenBank/DDBJ whole genome shotgun (WGS) entry which is preliminary data.</text>
</comment>
<evidence type="ECO:0000259" key="3">
    <source>
        <dbReference type="Pfam" id="PF00326"/>
    </source>
</evidence>
<sequence>MMKKSTEFSLTIGLIILLLIGGLTVFSWKNTSKSTNNANKNSSSSSTQPIASYRINNNRVYVYGRKAALYGKKRVPLVLFMHGTGGDPQKEAIRSGWAAKAKSANILVISPTYDDYVTYDNVPFISKVVRYAQSHYSVDPHRTYSLGFSNGGATSIAMVNEHPRMFAGIAAYGWANDLTKKKSKYLIPFQFISGSREATEYTSQDNPMVRVDVRTAIQTLFRYNNMKYAGKKANYQQTPYWGYTPDKTTRHQTNGTIWTVNDYYKKGYEAPFAQFVMVAKAIHEPHKAEANYSWNFLKHFSRNSAGKIIEN</sequence>
<accession>A0A916QJ69</accession>
<keyword evidence="5" id="KW-1185">Reference proteome</keyword>
<dbReference type="Proteomes" id="UP000677218">
    <property type="component" value="Unassembled WGS sequence"/>
</dbReference>
<dbReference type="SUPFAM" id="SSF53474">
    <property type="entry name" value="alpha/beta-Hydrolases"/>
    <property type="match status" value="1"/>
</dbReference>
<reference evidence="4" key="1">
    <citation type="submission" date="2020-08" db="EMBL/GenBank/DDBJ databases">
        <title>Taxonomic study for Lactobacillus species isolated from hardwood bark.</title>
        <authorList>
            <person name="Tohno M."/>
            <person name="Tanizawa Y."/>
        </authorList>
    </citation>
    <scope>NUCLEOTIDE SEQUENCE</scope>
    <source>
        <strain evidence="4">B40</strain>
    </source>
</reference>
<dbReference type="InterPro" id="IPR001375">
    <property type="entry name" value="Peptidase_S9_cat"/>
</dbReference>
<dbReference type="Pfam" id="PF00326">
    <property type="entry name" value="Peptidase_S9"/>
    <property type="match status" value="1"/>
</dbReference>